<reference evidence="12" key="3">
    <citation type="submission" date="2021-05" db="UniProtKB">
        <authorList>
            <consortium name="EnsemblPlants"/>
        </authorList>
    </citation>
    <scope>IDENTIFICATION</scope>
    <source>
        <strain evidence="12">cv. B73</strain>
    </source>
</reference>
<protein>
    <recommendedName>
        <fullName evidence="10 11">Tyrosinase copper-binding domain-containing protein</fullName>
    </recommendedName>
</protein>
<dbReference type="Pfam" id="PF12143">
    <property type="entry name" value="PPO1_KFDV"/>
    <property type="match status" value="1"/>
</dbReference>
<keyword evidence="6 8" id="KW-1015">Disulfide bond</keyword>
<reference evidence="13" key="1">
    <citation type="journal article" date="2009" name="Science">
        <title>The B73 maize genome: complexity, diversity, and dynamics.</title>
        <authorList>
            <person name="Schnable P.S."/>
            <person name="Ware D."/>
            <person name="Fulton R.S."/>
            <person name="Stein J.C."/>
            <person name="Wei F."/>
            <person name="Pasternak S."/>
            <person name="Liang C."/>
            <person name="Zhang J."/>
            <person name="Fulton L."/>
            <person name="Graves T.A."/>
            <person name="Minx P."/>
            <person name="Reily A.D."/>
            <person name="Courtney L."/>
            <person name="Kruchowski S.S."/>
            <person name="Tomlinson C."/>
            <person name="Strong C."/>
            <person name="Delehaunty K."/>
            <person name="Fronick C."/>
            <person name="Courtney B."/>
            <person name="Rock S.M."/>
            <person name="Belter E."/>
            <person name="Du F."/>
            <person name="Kim K."/>
            <person name="Abbott R.M."/>
            <person name="Cotton M."/>
            <person name="Levy A."/>
            <person name="Marchetto P."/>
            <person name="Ochoa K."/>
            <person name="Jackson S.M."/>
            <person name="Gillam B."/>
            <person name="Chen W."/>
            <person name="Yan L."/>
            <person name="Higginbotham J."/>
            <person name="Cardenas M."/>
            <person name="Waligorski J."/>
            <person name="Applebaum E."/>
            <person name="Phelps L."/>
            <person name="Falcone J."/>
            <person name="Kanchi K."/>
            <person name="Thane T."/>
            <person name="Scimone A."/>
            <person name="Thane N."/>
            <person name="Henke J."/>
            <person name="Wang T."/>
            <person name="Ruppert J."/>
            <person name="Shah N."/>
            <person name="Rotter K."/>
            <person name="Hodges J."/>
            <person name="Ingenthron E."/>
            <person name="Cordes M."/>
            <person name="Kohlberg S."/>
            <person name="Sgro J."/>
            <person name="Delgado B."/>
            <person name="Mead K."/>
            <person name="Chinwalla A."/>
            <person name="Leonard S."/>
            <person name="Crouse K."/>
            <person name="Collura K."/>
            <person name="Kudrna D."/>
            <person name="Currie J."/>
            <person name="He R."/>
            <person name="Angelova A."/>
            <person name="Rajasekar S."/>
            <person name="Mueller T."/>
            <person name="Lomeli R."/>
            <person name="Scara G."/>
            <person name="Ko A."/>
            <person name="Delaney K."/>
            <person name="Wissotski M."/>
            <person name="Lopez G."/>
            <person name="Campos D."/>
            <person name="Braidotti M."/>
            <person name="Ashley E."/>
            <person name="Golser W."/>
            <person name="Kim H."/>
            <person name="Lee S."/>
            <person name="Lin J."/>
            <person name="Dujmic Z."/>
            <person name="Kim W."/>
            <person name="Talag J."/>
            <person name="Zuccolo A."/>
            <person name="Fan C."/>
            <person name="Sebastian A."/>
            <person name="Kramer M."/>
            <person name="Spiegel L."/>
            <person name="Nascimento L."/>
            <person name="Zutavern T."/>
            <person name="Miller B."/>
            <person name="Ambroise C."/>
            <person name="Muller S."/>
            <person name="Spooner W."/>
            <person name="Narechania A."/>
            <person name="Ren L."/>
            <person name="Wei S."/>
            <person name="Kumari S."/>
            <person name="Faga B."/>
            <person name="Levy M.J."/>
            <person name="McMahan L."/>
            <person name="Van Buren P."/>
            <person name="Vaughn M.W."/>
            <person name="Ying K."/>
            <person name="Yeh C.-T."/>
            <person name="Emrich S.J."/>
            <person name="Jia Y."/>
            <person name="Kalyanaraman A."/>
            <person name="Hsia A.-P."/>
            <person name="Barbazuk W.B."/>
            <person name="Baucom R.S."/>
            <person name="Brutnell T.P."/>
            <person name="Carpita N.C."/>
            <person name="Chaparro C."/>
            <person name="Chia J.-M."/>
            <person name="Deragon J.-M."/>
            <person name="Estill J.C."/>
            <person name="Fu Y."/>
            <person name="Jeddeloh J.A."/>
            <person name="Han Y."/>
            <person name="Lee H."/>
            <person name="Li P."/>
            <person name="Lisch D.R."/>
            <person name="Liu S."/>
            <person name="Liu Z."/>
            <person name="Nagel D.H."/>
            <person name="McCann M.C."/>
            <person name="SanMiguel P."/>
            <person name="Myers A.M."/>
            <person name="Nettleton D."/>
            <person name="Nguyen J."/>
            <person name="Penning B.W."/>
            <person name="Ponnala L."/>
            <person name="Schneider K.L."/>
            <person name="Schwartz D.C."/>
            <person name="Sharma A."/>
            <person name="Soderlund C."/>
            <person name="Springer N.M."/>
            <person name="Sun Q."/>
            <person name="Wang H."/>
            <person name="Waterman M."/>
            <person name="Westerman R."/>
            <person name="Wolfgruber T.K."/>
            <person name="Yang L."/>
            <person name="Yu Y."/>
            <person name="Zhang L."/>
            <person name="Zhou S."/>
            <person name="Zhu Q."/>
            <person name="Bennetzen J.L."/>
            <person name="Dawe R.K."/>
            <person name="Jiang J."/>
            <person name="Jiang N."/>
            <person name="Presting G.G."/>
            <person name="Wessler S.R."/>
            <person name="Aluru S."/>
            <person name="Martienssen R.A."/>
            <person name="Clifton S.W."/>
            <person name="McCombie W.R."/>
            <person name="Wing R.A."/>
            <person name="Wilson R.K."/>
        </authorList>
    </citation>
    <scope>NUCLEOTIDE SEQUENCE [LARGE SCALE GENOMIC DNA]</scope>
    <source>
        <strain evidence="13">cv. B73</strain>
    </source>
</reference>
<keyword evidence="4" id="KW-0560">Oxidoreductase</keyword>
<dbReference type="PIRSF" id="PIRSF000290">
    <property type="entry name" value="PPO_plant"/>
    <property type="match status" value="1"/>
</dbReference>
<dbReference type="InParanoid" id="A0A804RIY3"/>
<dbReference type="InterPro" id="IPR050316">
    <property type="entry name" value="Tyrosinase/Hemocyanin"/>
</dbReference>
<evidence type="ECO:0000313" key="13">
    <source>
        <dbReference type="Proteomes" id="UP000007305"/>
    </source>
</evidence>
<keyword evidence="14" id="KW-1267">Proteomics identification</keyword>
<feature type="cross-link" description="2'-(S-cysteinyl)-histidine (Cys-His)" evidence="9">
    <location>
        <begin position="223"/>
        <end position="240"/>
    </location>
</feature>
<dbReference type="EnsemblPlants" id="Zm00001eb431220_T002">
    <property type="protein sequence ID" value="Zm00001eb431220_P002"/>
    <property type="gene ID" value="Zm00001eb431220"/>
</dbReference>
<dbReference type="PRINTS" id="PR00092">
    <property type="entry name" value="TYROSINASE"/>
</dbReference>
<feature type="domain" description="Tyrosinase copper-binding" evidence="10">
    <location>
        <begin position="240"/>
        <end position="257"/>
    </location>
</feature>
<feature type="binding site" evidence="7">
    <location>
        <position position="249"/>
    </location>
    <ligand>
        <name>Cu cation</name>
        <dbReference type="ChEBI" id="CHEBI:23378"/>
        <label>A</label>
    </ligand>
</feature>
<sequence length="629" mass="68271">MRSLSLSLSLYIYHHTSIPAPCTPQCRQDREAYMDSTNVASAAPRPRAPCSLQAALVRRAAVVRTTTKNATTRPRSLRLSCKAGDDDDGVDRRDVLLGLMAGAGAAAAGIASNNTHGSSSALAAPVQAPDLQACRTPDVPATAADPSCCMTYRAGLAPPAIIDFQPPRASSSSSSPLRVRPAAHLVDSAYVAKYERAVALMRELPDDDPRSFAQQAHVHCAYCNGAYGQAGFPDLDLQIHNCWLFFPWHRLYVYFHERILGKLIGDDSFALPFWNWDAPGGMTLPAIYSSASSPLYDERRNTAHQPPSFLGLDFSDTDPDDMPRDLQVDQNLKVMYRQMISGAKRRELFMGQPYRAGDAADPGAGTVENVPHGPLHVWVGDPTQPNGEDMGNFYSAARDPVFFAHHGNIDRLWHVWRGLSPRNTDFADADWLDASFHFYDEEARLVRARVRDCLDPAALRYAYQDVGLPWLDARPARTAGAGAPAPATDGVVFPARLDRTVRVAVARPRVSRSQEEKDEEEEVLVVDGIQVADHLRYVKFDVFVNQCAGGDASTAAAECAGSFVLTPHVIQQKEEGGGGSPVKTAARFGITDLLDDIGADGDVTIVVSLVPRCAGDVVTVDGVSVTYVK</sequence>
<keyword evidence="3" id="KW-0883">Thioether bond</keyword>
<gene>
    <name evidence="12" type="primary">LOC100283178</name>
</gene>
<keyword evidence="13" id="KW-1185">Reference proteome</keyword>
<evidence type="ECO:0000256" key="9">
    <source>
        <dbReference type="PIRSR" id="PIRSR000290-3"/>
    </source>
</evidence>
<dbReference type="Pfam" id="PF12142">
    <property type="entry name" value="PPO1_DWL"/>
    <property type="match status" value="1"/>
</dbReference>
<feature type="binding site" evidence="7">
    <location>
        <position position="406"/>
    </location>
    <ligand>
        <name>Cu cation</name>
        <dbReference type="ChEBI" id="CHEBI:23378"/>
        <label>B</label>
    </ligand>
</feature>
<dbReference type="GO" id="GO:0046872">
    <property type="term" value="F:metal ion binding"/>
    <property type="evidence" value="ECO:0007669"/>
    <property type="project" value="UniProtKB-KW"/>
</dbReference>
<proteinExistence type="evidence at protein level"/>
<dbReference type="Pfam" id="PF00264">
    <property type="entry name" value="Tyrosinase"/>
    <property type="match status" value="1"/>
</dbReference>
<keyword evidence="5 7" id="KW-0186">Copper</keyword>
<comment type="cofactor">
    <cofactor evidence="7">
        <name>Cu(2+)</name>
        <dbReference type="ChEBI" id="CHEBI:29036"/>
    </cofactor>
    <text evidence="7">Binds 2 copper ions per subunit.</text>
</comment>
<dbReference type="InterPro" id="IPR016213">
    <property type="entry name" value="Polyphenol_oxidase"/>
</dbReference>
<evidence type="ECO:0000313" key="12">
    <source>
        <dbReference type="EnsemblPlants" id="Zm00001eb431220_P002"/>
    </source>
</evidence>
<evidence type="ECO:0000259" key="10">
    <source>
        <dbReference type="PROSITE" id="PS00497"/>
    </source>
</evidence>
<evidence type="ECO:0007829" key="14">
    <source>
        <dbReference type="PeptideAtlas" id="A0A804RIY3"/>
    </source>
</evidence>
<dbReference type="InterPro" id="IPR008922">
    <property type="entry name" value="Di-copper_centre_dom_sf"/>
</dbReference>
<dbReference type="Gene3D" id="1.10.1280.10">
    <property type="entry name" value="Di-copper center containing domain from catechol oxidase"/>
    <property type="match status" value="1"/>
</dbReference>
<keyword evidence="2 7" id="KW-0479">Metal-binding</keyword>
<evidence type="ECO:0000256" key="5">
    <source>
        <dbReference type="ARBA" id="ARBA00023008"/>
    </source>
</evidence>
<dbReference type="InterPro" id="IPR022740">
    <property type="entry name" value="Polyphenol_oxidase_C"/>
</dbReference>
<evidence type="ECO:0000259" key="11">
    <source>
        <dbReference type="PROSITE" id="PS00498"/>
    </source>
</evidence>
<dbReference type="AlphaFoldDB" id="A0A804RIY3"/>
<dbReference type="PANTHER" id="PTHR11474:SF76">
    <property type="entry name" value="SHKT DOMAIN-CONTAINING PROTEIN"/>
    <property type="match status" value="1"/>
</dbReference>
<evidence type="ECO:0000256" key="4">
    <source>
        <dbReference type="ARBA" id="ARBA00023002"/>
    </source>
</evidence>
<evidence type="ECO:0000256" key="2">
    <source>
        <dbReference type="ARBA" id="ARBA00022723"/>
    </source>
</evidence>
<name>A0A804RIY3_MAIZE</name>
<dbReference type="InterPro" id="IPR002227">
    <property type="entry name" value="Tyrosinase_Cu-bd"/>
</dbReference>
<dbReference type="Proteomes" id="UP000007305">
    <property type="component" value="Chromosome 10"/>
</dbReference>
<feature type="binding site" evidence="7">
    <location>
        <position position="376"/>
    </location>
    <ligand>
        <name>Cu cation</name>
        <dbReference type="ChEBI" id="CHEBI:23378"/>
        <label>B</label>
    </ligand>
</feature>
<dbReference type="FunCoup" id="A0A804RIY3">
    <property type="interactions" value="1667"/>
</dbReference>
<dbReference type="InterPro" id="IPR022739">
    <property type="entry name" value="Polyphenol_oxidase_cen"/>
</dbReference>
<feature type="binding site" evidence="7">
    <location>
        <position position="240"/>
    </location>
    <ligand>
        <name>Cu cation</name>
        <dbReference type="ChEBI" id="CHEBI:23378"/>
        <label>A</label>
    </ligand>
</feature>
<dbReference type="GO" id="GO:0004097">
    <property type="term" value="F:catechol oxidase activity"/>
    <property type="evidence" value="ECO:0007669"/>
    <property type="project" value="InterPro"/>
</dbReference>
<reference evidence="12" key="2">
    <citation type="submission" date="2019-07" db="EMBL/GenBank/DDBJ databases">
        <authorList>
            <person name="Seetharam A."/>
            <person name="Woodhouse M."/>
            <person name="Cannon E."/>
        </authorList>
    </citation>
    <scope>NUCLEOTIDE SEQUENCE [LARGE SCALE GENOMIC DNA]</scope>
    <source>
        <strain evidence="12">cv. B73</strain>
    </source>
</reference>
<dbReference type="PROSITE" id="PS00498">
    <property type="entry name" value="TYROSINASE_2"/>
    <property type="match status" value="1"/>
</dbReference>
<evidence type="ECO:0000256" key="8">
    <source>
        <dbReference type="PIRSR" id="PIRSR000290-2"/>
    </source>
</evidence>
<evidence type="ECO:0000256" key="1">
    <source>
        <dbReference type="ARBA" id="ARBA00009928"/>
    </source>
</evidence>
<evidence type="ECO:0000256" key="3">
    <source>
        <dbReference type="ARBA" id="ARBA00022784"/>
    </source>
</evidence>
<feature type="binding site" evidence="7">
    <location>
        <position position="219"/>
    </location>
    <ligand>
        <name>Cu cation</name>
        <dbReference type="ChEBI" id="CHEBI:23378"/>
        <label>A</label>
    </ligand>
</feature>
<dbReference type="PROSITE" id="PS00497">
    <property type="entry name" value="TYROSINASE_1"/>
    <property type="match status" value="1"/>
</dbReference>
<evidence type="ECO:0000256" key="6">
    <source>
        <dbReference type="ARBA" id="ARBA00023157"/>
    </source>
</evidence>
<feature type="domain" description="Tyrosinase copper-binding" evidence="11">
    <location>
        <begin position="399"/>
        <end position="410"/>
    </location>
</feature>
<feature type="binding site" evidence="7">
    <location>
        <position position="372"/>
    </location>
    <ligand>
        <name>Cu cation</name>
        <dbReference type="ChEBI" id="CHEBI:23378"/>
        <label>B</label>
    </ligand>
</feature>
<evidence type="ECO:0000256" key="7">
    <source>
        <dbReference type="PIRSR" id="PIRSR000290-1"/>
    </source>
</evidence>
<feature type="disulfide bond" evidence="8">
    <location>
        <begin position="134"/>
        <end position="149"/>
    </location>
</feature>
<dbReference type="Gramene" id="Zm00001eb431220_T002">
    <property type="protein sequence ID" value="Zm00001eb431220_P002"/>
    <property type="gene ID" value="Zm00001eb431220"/>
</dbReference>
<accession>A0A804RIY3</accession>
<dbReference type="GO" id="GO:0046148">
    <property type="term" value="P:pigment biosynthetic process"/>
    <property type="evidence" value="ECO:0007669"/>
    <property type="project" value="InterPro"/>
</dbReference>
<comment type="similarity">
    <text evidence="1">Belongs to the tyrosinase family.</text>
</comment>
<dbReference type="PANTHER" id="PTHR11474">
    <property type="entry name" value="TYROSINASE FAMILY MEMBER"/>
    <property type="match status" value="1"/>
</dbReference>
<feature type="disulfide bond" evidence="8">
    <location>
        <begin position="148"/>
        <end position="220"/>
    </location>
</feature>
<dbReference type="SUPFAM" id="SSF48056">
    <property type="entry name" value="Di-copper centre-containing domain"/>
    <property type="match status" value="1"/>
</dbReference>
<organism evidence="12 13">
    <name type="scientific">Zea mays</name>
    <name type="common">Maize</name>
    <dbReference type="NCBI Taxonomy" id="4577"/>
    <lineage>
        <taxon>Eukaryota</taxon>
        <taxon>Viridiplantae</taxon>
        <taxon>Streptophyta</taxon>
        <taxon>Embryophyta</taxon>
        <taxon>Tracheophyta</taxon>
        <taxon>Spermatophyta</taxon>
        <taxon>Magnoliopsida</taxon>
        <taxon>Liliopsida</taxon>
        <taxon>Poales</taxon>
        <taxon>Poaceae</taxon>
        <taxon>PACMAD clade</taxon>
        <taxon>Panicoideae</taxon>
        <taxon>Andropogonodae</taxon>
        <taxon>Andropogoneae</taxon>
        <taxon>Tripsacinae</taxon>
        <taxon>Zea</taxon>
    </lineage>
</organism>